<keyword evidence="2" id="KW-1185">Reference proteome</keyword>
<dbReference type="AlphaFoldDB" id="A0A2N9VZ17"/>
<gene>
    <name evidence="1" type="ORF">B5P45_10145</name>
</gene>
<name>A0A2N9VZ17_9HYPH</name>
<reference evidence="1 2" key="1">
    <citation type="journal article" date="2017" name="Int J Environ Stud">
        <title>Does the Miocene-Pliocene relict legume Oxytropis triphylla form nitrogen-fixing nodules with a combination of bacterial strains?</title>
        <authorList>
            <person name="Safronova V."/>
            <person name="Belimov A."/>
            <person name="Sazanova A."/>
            <person name="Kuznetsova I."/>
            <person name="Popova J."/>
            <person name="Andronov E."/>
            <person name="Verkhozina A."/>
            <person name="Tikhonovich I."/>
        </authorList>
    </citation>
    <scope>NUCLEOTIDE SEQUENCE [LARGE SCALE GENOMIC DNA]</scope>
    <source>
        <strain evidence="1 2">Tri-38</strain>
    </source>
</reference>
<accession>A0A2N9VZ17</accession>
<evidence type="ECO:0000313" key="1">
    <source>
        <dbReference type="EMBL" id="PIO44735.1"/>
    </source>
</evidence>
<sequence>MDAGLFPIATTAYALRERLIAGNVTIELTASIQTLPVTWPFTGEEDAPRMRHQRGNRVTEISAPGFARFGAKCQKSQERDRFAMISPWSNSTSLSVILGLDPRTHG</sequence>
<dbReference type="KEGG" id="pht:BLM14_04675"/>
<protein>
    <submittedName>
        <fullName evidence="1">Uncharacterized protein</fullName>
    </submittedName>
</protein>
<comment type="caution">
    <text evidence="1">The sequence shown here is derived from an EMBL/GenBank/DDBJ whole genome shotgun (WGS) entry which is preliminary data.</text>
</comment>
<organism evidence="1 2">
    <name type="scientific">Phyllobacterium zundukense</name>
    <dbReference type="NCBI Taxonomy" id="1867719"/>
    <lineage>
        <taxon>Bacteria</taxon>
        <taxon>Pseudomonadati</taxon>
        <taxon>Pseudomonadota</taxon>
        <taxon>Alphaproteobacteria</taxon>
        <taxon>Hyphomicrobiales</taxon>
        <taxon>Phyllobacteriaceae</taxon>
        <taxon>Phyllobacterium</taxon>
    </lineage>
</organism>
<dbReference type="EMBL" id="MZMT01000026">
    <property type="protein sequence ID" value="PIO44735.1"/>
    <property type="molecule type" value="Genomic_DNA"/>
</dbReference>
<dbReference type="Proteomes" id="UP000232163">
    <property type="component" value="Unassembled WGS sequence"/>
</dbReference>
<proteinExistence type="predicted"/>
<evidence type="ECO:0000313" key="2">
    <source>
        <dbReference type="Proteomes" id="UP000232163"/>
    </source>
</evidence>